<evidence type="ECO:0000313" key="3">
    <source>
        <dbReference type="Proteomes" id="UP000320338"/>
    </source>
</evidence>
<comment type="caution">
    <text evidence="2">The sequence shown here is derived from an EMBL/GenBank/DDBJ whole genome shotgun (WGS) entry which is preliminary data.</text>
</comment>
<dbReference type="EMBL" id="BJNG01000014">
    <property type="protein sequence ID" value="GEC19164.1"/>
    <property type="molecule type" value="Genomic_DNA"/>
</dbReference>
<name>A0A4Y3WK56_9PSEU</name>
<keyword evidence="3" id="KW-1185">Reference proteome</keyword>
<sequence length="104" mass="9855">MRAGGLTGTAAAPAEFVRAPVAAAVGPGWSVPARAGTAGRASAVVVAFTGRAAACTRRVDGRGARRGVPPRCLGAGAGPFTSSPTPGIVAHHGGPGSIASPSSG</sequence>
<proteinExistence type="predicted"/>
<gene>
    <name evidence="2" type="ORF">PHY01_14470</name>
</gene>
<evidence type="ECO:0000256" key="1">
    <source>
        <dbReference type="SAM" id="MobiDB-lite"/>
    </source>
</evidence>
<evidence type="ECO:0000313" key="2">
    <source>
        <dbReference type="EMBL" id="GEC19164.1"/>
    </source>
</evidence>
<accession>A0A4Y3WK56</accession>
<reference evidence="2 3" key="1">
    <citation type="submission" date="2019-06" db="EMBL/GenBank/DDBJ databases">
        <title>Whole genome shotgun sequence of Pseudonocardia hydrocarbonoxydans NBRC 14498.</title>
        <authorList>
            <person name="Hosoyama A."/>
            <person name="Uohara A."/>
            <person name="Ohji S."/>
            <person name="Ichikawa N."/>
        </authorList>
    </citation>
    <scope>NUCLEOTIDE SEQUENCE [LARGE SCALE GENOMIC DNA]</scope>
    <source>
        <strain evidence="2 3">NBRC 14498</strain>
    </source>
</reference>
<feature type="region of interest" description="Disordered" evidence="1">
    <location>
        <begin position="63"/>
        <end position="104"/>
    </location>
</feature>
<protein>
    <submittedName>
        <fullName evidence="2">Uncharacterized protein</fullName>
    </submittedName>
</protein>
<dbReference type="AlphaFoldDB" id="A0A4Y3WK56"/>
<organism evidence="2 3">
    <name type="scientific">Pseudonocardia hydrocarbonoxydans</name>
    <dbReference type="NCBI Taxonomy" id="76726"/>
    <lineage>
        <taxon>Bacteria</taxon>
        <taxon>Bacillati</taxon>
        <taxon>Actinomycetota</taxon>
        <taxon>Actinomycetes</taxon>
        <taxon>Pseudonocardiales</taxon>
        <taxon>Pseudonocardiaceae</taxon>
        <taxon>Pseudonocardia</taxon>
    </lineage>
</organism>
<dbReference type="Proteomes" id="UP000320338">
    <property type="component" value="Unassembled WGS sequence"/>
</dbReference>